<dbReference type="GO" id="GO:0001682">
    <property type="term" value="P:tRNA 5'-leader removal"/>
    <property type="evidence" value="ECO:0007669"/>
    <property type="project" value="UniProtKB-UniRule"/>
</dbReference>
<dbReference type="InterPro" id="IPR002730">
    <property type="entry name" value="Rpp29/RNP1"/>
</dbReference>
<proteinExistence type="inferred from homology"/>
<protein>
    <recommendedName>
        <fullName evidence="6">Ribonuclease P protein component 1</fullName>
        <shortName evidence="6">RNase P component 1</shortName>
        <ecNumber evidence="6">3.1.26.5</ecNumber>
    </recommendedName>
    <alternativeName>
        <fullName evidence="6">Rpp29</fullName>
    </alternativeName>
</protein>
<comment type="catalytic activity">
    <reaction evidence="6">
        <text>Endonucleolytic cleavage of RNA, removing 5'-extranucleotides from tRNA precursor.</text>
        <dbReference type="EC" id="3.1.26.5"/>
    </reaction>
</comment>
<comment type="function">
    <text evidence="6">Part of ribonuclease P, a protein complex that generates mature tRNA molecules by cleaving their 5'-ends.</text>
</comment>
<dbReference type="InterPro" id="IPR023534">
    <property type="entry name" value="Rof/RNase_P-like"/>
</dbReference>
<keyword evidence="4 6" id="KW-0255">Endonuclease</keyword>
<dbReference type="SMART" id="SM00538">
    <property type="entry name" value="POP4"/>
    <property type="match status" value="1"/>
</dbReference>
<organism evidence="7">
    <name type="scientific">Thermogladius calderae</name>
    <dbReference type="NCBI Taxonomy" id="1200300"/>
    <lineage>
        <taxon>Archaea</taxon>
        <taxon>Thermoproteota</taxon>
        <taxon>Thermoprotei</taxon>
        <taxon>Desulfurococcales</taxon>
        <taxon>Desulfurococcaceae</taxon>
        <taxon>Thermogladius</taxon>
    </lineage>
</organism>
<dbReference type="HAMAP" id="MF_00754">
    <property type="entry name" value="RNase_P_1"/>
    <property type="match status" value="1"/>
</dbReference>
<evidence type="ECO:0000256" key="6">
    <source>
        <dbReference type="HAMAP-Rule" id="MF_00754"/>
    </source>
</evidence>
<comment type="caution">
    <text evidence="7">The sequence shown here is derived from an EMBL/GenBank/DDBJ whole genome shotgun (WGS) entry which is preliminary data.</text>
</comment>
<comment type="subunit">
    <text evidence="6">Consists of a catalytic RNA component and at least 4-5 protein subunits.</text>
</comment>
<accession>A0A7J3XXI3</accession>
<evidence type="ECO:0000256" key="4">
    <source>
        <dbReference type="ARBA" id="ARBA00022759"/>
    </source>
</evidence>
<comment type="subcellular location">
    <subcellularLocation>
        <location evidence="6">Cytoplasm</location>
    </subcellularLocation>
</comment>
<comment type="similarity">
    <text evidence="6">Belongs to the eukaryotic/archaeal RNase P protein component 1 family.</text>
</comment>
<dbReference type="InterPro" id="IPR023538">
    <property type="entry name" value="RNP1"/>
</dbReference>
<dbReference type="Gene3D" id="2.30.30.210">
    <property type="entry name" value="Ribonuclease P/MRP, subunit p29"/>
    <property type="match status" value="1"/>
</dbReference>
<evidence type="ECO:0000256" key="3">
    <source>
        <dbReference type="ARBA" id="ARBA00022722"/>
    </source>
</evidence>
<dbReference type="EC" id="3.1.26.5" evidence="6"/>
<gene>
    <name evidence="6" type="primary">rnp1</name>
    <name evidence="7" type="ORF">ENM60_00600</name>
</gene>
<dbReference type="GO" id="GO:0003723">
    <property type="term" value="F:RNA binding"/>
    <property type="evidence" value="ECO:0007669"/>
    <property type="project" value="InterPro"/>
</dbReference>
<reference evidence="7" key="1">
    <citation type="journal article" date="2020" name="mSystems">
        <title>Genome- and Community-Level Interaction Insights into Carbon Utilization and Element Cycling Functions of Hydrothermarchaeota in Hydrothermal Sediment.</title>
        <authorList>
            <person name="Zhou Z."/>
            <person name="Liu Y."/>
            <person name="Xu W."/>
            <person name="Pan J."/>
            <person name="Luo Z.H."/>
            <person name="Li M."/>
        </authorList>
    </citation>
    <scope>NUCLEOTIDE SEQUENCE [LARGE SCALE GENOMIC DNA]</scope>
    <source>
        <strain evidence="7">SpSt-110</strain>
    </source>
</reference>
<dbReference type="EMBL" id="DRYK01000014">
    <property type="protein sequence ID" value="HHP67291.1"/>
    <property type="molecule type" value="Genomic_DNA"/>
</dbReference>
<sequence length="95" mass="10819">MKLSSKNILYHELIGLRIRVLSYTDEKLNGLEGVVVDETLKTLLLETSSGRRIRVLKPNGVFEFKLPSGEVAVIKGDLILGRPAERLKRAKRWFK</sequence>
<evidence type="ECO:0000256" key="2">
    <source>
        <dbReference type="ARBA" id="ARBA00022694"/>
    </source>
</evidence>
<dbReference type="Pfam" id="PF01868">
    <property type="entry name" value="RNase_P-MRP_p29"/>
    <property type="match status" value="1"/>
</dbReference>
<evidence type="ECO:0000256" key="1">
    <source>
        <dbReference type="ARBA" id="ARBA00022490"/>
    </source>
</evidence>
<dbReference type="InterPro" id="IPR036980">
    <property type="entry name" value="RNase_P/MRP_Rpp29_sf"/>
</dbReference>
<dbReference type="SUPFAM" id="SSF101744">
    <property type="entry name" value="Rof/RNase P subunit-like"/>
    <property type="match status" value="1"/>
</dbReference>
<dbReference type="GO" id="GO:0004526">
    <property type="term" value="F:ribonuclease P activity"/>
    <property type="evidence" value="ECO:0007669"/>
    <property type="project" value="UniProtKB-UniRule"/>
</dbReference>
<evidence type="ECO:0000256" key="5">
    <source>
        <dbReference type="ARBA" id="ARBA00022801"/>
    </source>
</evidence>
<keyword evidence="2 6" id="KW-0819">tRNA processing</keyword>
<keyword evidence="1 6" id="KW-0963">Cytoplasm</keyword>
<keyword evidence="5 6" id="KW-0378">Hydrolase</keyword>
<name>A0A7J3XXI3_9CREN</name>
<dbReference type="GO" id="GO:0005737">
    <property type="term" value="C:cytoplasm"/>
    <property type="evidence" value="ECO:0007669"/>
    <property type="project" value="UniProtKB-SubCell"/>
</dbReference>
<keyword evidence="3 6" id="KW-0540">Nuclease</keyword>
<evidence type="ECO:0000313" key="7">
    <source>
        <dbReference type="EMBL" id="HHP67291.1"/>
    </source>
</evidence>
<dbReference type="GO" id="GO:0030677">
    <property type="term" value="C:ribonuclease P complex"/>
    <property type="evidence" value="ECO:0007669"/>
    <property type="project" value="UniProtKB-UniRule"/>
</dbReference>
<dbReference type="AlphaFoldDB" id="A0A7J3XXI3"/>